<protein>
    <submittedName>
        <fullName evidence="2">Specifically androgen-regulated gene protein</fullName>
    </submittedName>
</protein>
<reference evidence="2" key="1">
    <citation type="journal article" date="2023" name="Front. Mar. Sci.">
        <title>A new Merluccius polli reference genome to investigate the effects of global change in West African waters.</title>
        <authorList>
            <person name="Mateo J.L."/>
            <person name="Blanco-Fernandez C."/>
            <person name="Garcia-Vazquez E."/>
            <person name="Machado-Schiaffino G."/>
        </authorList>
    </citation>
    <scope>NUCLEOTIDE SEQUENCE</scope>
    <source>
        <strain evidence="2">C29</strain>
        <tissue evidence="2">Fin</tissue>
    </source>
</reference>
<feature type="compositionally biased region" description="Polar residues" evidence="1">
    <location>
        <begin position="14"/>
        <end position="26"/>
    </location>
</feature>
<feature type="compositionally biased region" description="Low complexity" evidence="1">
    <location>
        <begin position="452"/>
        <end position="473"/>
    </location>
</feature>
<evidence type="ECO:0000256" key="1">
    <source>
        <dbReference type="SAM" id="MobiDB-lite"/>
    </source>
</evidence>
<keyword evidence="3" id="KW-1185">Reference proteome</keyword>
<feature type="region of interest" description="Disordered" evidence="1">
    <location>
        <begin position="1"/>
        <end position="26"/>
    </location>
</feature>
<dbReference type="Proteomes" id="UP001174136">
    <property type="component" value="Unassembled WGS sequence"/>
</dbReference>
<name>A0AA47PBZ7_MERPO</name>
<dbReference type="Pfam" id="PF15385">
    <property type="entry name" value="SARG"/>
    <property type="match status" value="1"/>
</dbReference>
<evidence type="ECO:0000313" key="2">
    <source>
        <dbReference type="EMBL" id="KAK0154878.1"/>
    </source>
</evidence>
<comment type="caution">
    <text evidence="2">The sequence shown here is derived from an EMBL/GenBank/DDBJ whole genome shotgun (WGS) entry which is preliminary data.</text>
</comment>
<feature type="compositionally biased region" description="Polar residues" evidence="1">
    <location>
        <begin position="528"/>
        <end position="540"/>
    </location>
</feature>
<dbReference type="PANTHER" id="PTHR21555:SF0">
    <property type="entry name" value="SPECIFICALLY ANDROGEN-REGULATED GENE PROTEIN"/>
    <property type="match status" value="1"/>
</dbReference>
<dbReference type="PANTHER" id="PTHR21555">
    <property type="entry name" value="SPECIFICALLY ANDROGEN-REGULATED GENE PROTEIN"/>
    <property type="match status" value="1"/>
</dbReference>
<evidence type="ECO:0000313" key="3">
    <source>
        <dbReference type="Proteomes" id="UP001174136"/>
    </source>
</evidence>
<dbReference type="InterPro" id="IPR026152">
    <property type="entry name" value="SARG"/>
</dbReference>
<organism evidence="2 3">
    <name type="scientific">Merluccius polli</name>
    <name type="common">Benguela hake</name>
    <name type="synonym">Merluccius cadenati</name>
    <dbReference type="NCBI Taxonomy" id="89951"/>
    <lineage>
        <taxon>Eukaryota</taxon>
        <taxon>Metazoa</taxon>
        <taxon>Chordata</taxon>
        <taxon>Craniata</taxon>
        <taxon>Vertebrata</taxon>
        <taxon>Euteleostomi</taxon>
        <taxon>Actinopterygii</taxon>
        <taxon>Neopterygii</taxon>
        <taxon>Teleostei</taxon>
        <taxon>Neoteleostei</taxon>
        <taxon>Acanthomorphata</taxon>
        <taxon>Zeiogadaria</taxon>
        <taxon>Gadariae</taxon>
        <taxon>Gadiformes</taxon>
        <taxon>Gadoidei</taxon>
        <taxon>Merlucciidae</taxon>
        <taxon>Merluccius</taxon>
    </lineage>
</organism>
<dbReference type="EMBL" id="JAOPHQ010000324">
    <property type="protein sequence ID" value="KAK0154878.1"/>
    <property type="molecule type" value="Genomic_DNA"/>
</dbReference>
<gene>
    <name evidence="2" type="primary">SARG</name>
    <name evidence="2" type="ORF">N1851_002811</name>
</gene>
<proteinExistence type="predicted"/>
<sequence length="631" mass="66835">MPKSDTWPGGVATEPSSRNMDSAGSSDSMISTNSSFVSAAEQLHIFFCMGLLCGRAKRDGEVLKHRFCPLVPNLWSCVRRGAQSADSLQHLSAAERECLMYLEQTIDSLDVEDDSGLSNDEPDTSRWAAEKADHLSNAAEQRGEDSKGDQMLGLHHGVPTPFLLANGSANLPQTAPADVHERKTPEVPNDSSAPPSLETNTRDLETSETHCEVRVPDSKTGSSAPRAQMLASATDGGGDLRAPSDTTLEPDRSNPQPETDLVLFPPPSDFMDEPGPQPQLEEERPVLPISVETSGKSKGIDLEALRLRAATRRSSSGSDAIHQPVPEKSVVDVPESTPDSLTVTPANHLPEFPEPKSPPAVAPKPKKLPSNIIFKSHKPSVDTNFSPPASDRLLSDTQKVHMEALRKIGLLKADNADFDPRPSLSSPKSRKSWAAPPSPLSPVARQTPPSPSTRTSSPVSAVPVAASVPRSASMGRVSPQATVASRPAAQPTDIFPVPAAFSDAVEPPSGRSPINTCVKSATLERSGLGSSSPTVSQDGGANSGGLAELRNSRPRPASLGSGKDFSSVKLEASGSKDANARRSTRVAPVSQSAAESQGAPRYHGVSVVICPRPEHDEGRREALKKLGLLKD</sequence>
<feature type="region of interest" description="Disordered" evidence="1">
    <location>
        <begin position="409"/>
        <end position="601"/>
    </location>
</feature>
<dbReference type="AlphaFoldDB" id="A0AA47PBZ7"/>
<accession>A0AA47PBZ7</accession>
<feature type="compositionally biased region" description="Basic and acidic residues" evidence="1">
    <location>
        <begin position="200"/>
        <end position="217"/>
    </location>
</feature>
<feature type="compositionally biased region" description="Polar residues" evidence="1">
    <location>
        <begin position="189"/>
        <end position="199"/>
    </location>
</feature>
<feature type="region of interest" description="Disordered" evidence="1">
    <location>
        <begin position="111"/>
        <end position="397"/>
    </location>
</feature>